<evidence type="ECO:0000256" key="6">
    <source>
        <dbReference type="ARBA" id="ARBA00023326"/>
    </source>
</evidence>
<proteinExistence type="inferred from homology"/>
<dbReference type="GO" id="GO:0006032">
    <property type="term" value="P:chitin catabolic process"/>
    <property type="evidence" value="ECO:0007669"/>
    <property type="project" value="UniProtKB-KW"/>
</dbReference>
<dbReference type="OMA" id="NYGHGFK"/>
<evidence type="ECO:0000256" key="7">
    <source>
        <dbReference type="RuleBase" id="RU000489"/>
    </source>
</evidence>
<comment type="catalytic activity">
    <reaction evidence="1">
        <text>Random endo-hydrolysis of N-acetyl-beta-D-glucosaminide (1-&gt;4)-beta-linkages in chitin and chitodextrins.</text>
        <dbReference type="EC" id="3.2.1.14"/>
    </reaction>
</comment>
<dbReference type="InterPro" id="IPR011583">
    <property type="entry name" value="Chitinase_II/V-like_cat"/>
</dbReference>
<evidence type="ECO:0000256" key="3">
    <source>
        <dbReference type="ARBA" id="ARBA00023024"/>
    </source>
</evidence>
<evidence type="ECO:0000313" key="11">
    <source>
        <dbReference type="EMBL" id="EIW83547.1"/>
    </source>
</evidence>
<evidence type="ECO:0000256" key="1">
    <source>
        <dbReference type="ARBA" id="ARBA00000822"/>
    </source>
</evidence>
<gene>
    <name evidence="11" type="ORF">CONPUDRAFT_81448</name>
</gene>
<dbReference type="SUPFAM" id="SSF54556">
    <property type="entry name" value="Chitinase insertion domain"/>
    <property type="match status" value="1"/>
</dbReference>
<dbReference type="InterPro" id="IPR029070">
    <property type="entry name" value="Chitinase_insertion_sf"/>
</dbReference>
<dbReference type="SMART" id="SM00636">
    <property type="entry name" value="Glyco_18"/>
    <property type="match status" value="1"/>
</dbReference>
<dbReference type="SUPFAM" id="SSF51445">
    <property type="entry name" value="(Trans)glycosidases"/>
    <property type="match status" value="1"/>
</dbReference>
<dbReference type="AlphaFoldDB" id="A0A5M3MX28"/>
<feature type="domain" description="GH18" evidence="10">
    <location>
        <begin position="25"/>
        <end position="414"/>
    </location>
</feature>
<protein>
    <submittedName>
        <fullName evidence="11">Glycoside hydrolase family 18 protein</fullName>
    </submittedName>
</protein>
<dbReference type="KEGG" id="cput:CONPUDRAFT_81448"/>
<keyword evidence="3" id="KW-0146">Chitin degradation</keyword>
<reference evidence="12" key="1">
    <citation type="journal article" date="2012" name="Science">
        <title>The Paleozoic origin of enzymatic lignin decomposition reconstructed from 31 fungal genomes.</title>
        <authorList>
            <person name="Floudas D."/>
            <person name="Binder M."/>
            <person name="Riley R."/>
            <person name="Barry K."/>
            <person name="Blanchette R.A."/>
            <person name="Henrissat B."/>
            <person name="Martinez A.T."/>
            <person name="Otillar R."/>
            <person name="Spatafora J.W."/>
            <person name="Yadav J.S."/>
            <person name="Aerts A."/>
            <person name="Benoit I."/>
            <person name="Boyd A."/>
            <person name="Carlson A."/>
            <person name="Copeland A."/>
            <person name="Coutinho P.M."/>
            <person name="de Vries R.P."/>
            <person name="Ferreira P."/>
            <person name="Findley K."/>
            <person name="Foster B."/>
            <person name="Gaskell J."/>
            <person name="Glotzer D."/>
            <person name="Gorecki P."/>
            <person name="Heitman J."/>
            <person name="Hesse C."/>
            <person name="Hori C."/>
            <person name="Igarashi K."/>
            <person name="Jurgens J.A."/>
            <person name="Kallen N."/>
            <person name="Kersten P."/>
            <person name="Kohler A."/>
            <person name="Kuees U."/>
            <person name="Kumar T.K.A."/>
            <person name="Kuo A."/>
            <person name="LaButti K."/>
            <person name="Larrondo L.F."/>
            <person name="Lindquist E."/>
            <person name="Ling A."/>
            <person name="Lombard V."/>
            <person name="Lucas S."/>
            <person name="Lundell T."/>
            <person name="Martin R."/>
            <person name="McLaughlin D.J."/>
            <person name="Morgenstern I."/>
            <person name="Morin E."/>
            <person name="Murat C."/>
            <person name="Nagy L.G."/>
            <person name="Nolan M."/>
            <person name="Ohm R.A."/>
            <person name="Patyshakuliyeva A."/>
            <person name="Rokas A."/>
            <person name="Ruiz-Duenas F.J."/>
            <person name="Sabat G."/>
            <person name="Salamov A."/>
            <person name="Samejima M."/>
            <person name="Schmutz J."/>
            <person name="Slot J.C."/>
            <person name="St John F."/>
            <person name="Stenlid J."/>
            <person name="Sun H."/>
            <person name="Sun S."/>
            <person name="Syed K."/>
            <person name="Tsang A."/>
            <person name="Wiebenga A."/>
            <person name="Young D."/>
            <person name="Pisabarro A."/>
            <person name="Eastwood D.C."/>
            <person name="Martin F."/>
            <person name="Cullen D."/>
            <person name="Grigoriev I.V."/>
            <person name="Hibbett D.S."/>
        </authorList>
    </citation>
    <scope>NUCLEOTIDE SEQUENCE [LARGE SCALE GENOMIC DNA]</scope>
    <source>
        <strain evidence="12">RWD-64-598 SS2</strain>
    </source>
</reference>
<evidence type="ECO:0000256" key="4">
    <source>
        <dbReference type="ARBA" id="ARBA00023277"/>
    </source>
</evidence>
<evidence type="ECO:0000256" key="5">
    <source>
        <dbReference type="ARBA" id="ARBA00023295"/>
    </source>
</evidence>
<evidence type="ECO:0000259" key="10">
    <source>
        <dbReference type="PROSITE" id="PS51910"/>
    </source>
</evidence>
<dbReference type="InterPro" id="IPR017853">
    <property type="entry name" value="GH"/>
</dbReference>
<dbReference type="GO" id="GO:0008843">
    <property type="term" value="F:endochitinase activity"/>
    <property type="evidence" value="ECO:0007669"/>
    <property type="project" value="UniProtKB-EC"/>
</dbReference>
<keyword evidence="6" id="KW-0624">Polysaccharide degradation</keyword>
<organism evidence="11 12">
    <name type="scientific">Coniophora puteana (strain RWD-64-598)</name>
    <name type="common">Brown rot fungus</name>
    <dbReference type="NCBI Taxonomy" id="741705"/>
    <lineage>
        <taxon>Eukaryota</taxon>
        <taxon>Fungi</taxon>
        <taxon>Dikarya</taxon>
        <taxon>Basidiomycota</taxon>
        <taxon>Agaricomycotina</taxon>
        <taxon>Agaricomycetes</taxon>
        <taxon>Agaricomycetidae</taxon>
        <taxon>Boletales</taxon>
        <taxon>Coniophorineae</taxon>
        <taxon>Coniophoraceae</taxon>
        <taxon>Coniophora</taxon>
    </lineage>
</organism>
<dbReference type="Pfam" id="PF00704">
    <property type="entry name" value="Glyco_hydro_18"/>
    <property type="match status" value="1"/>
</dbReference>
<keyword evidence="2 7" id="KW-0378">Hydrolase</keyword>
<evidence type="ECO:0000256" key="8">
    <source>
        <dbReference type="RuleBase" id="RU004453"/>
    </source>
</evidence>
<dbReference type="PANTHER" id="PTHR11177:SF392">
    <property type="entry name" value="HAP41P"/>
    <property type="match status" value="1"/>
</dbReference>
<dbReference type="Gene3D" id="3.20.20.80">
    <property type="entry name" value="Glycosidases"/>
    <property type="match status" value="1"/>
</dbReference>
<dbReference type="Gene3D" id="3.10.50.10">
    <property type="match status" value="1"/>
</dbReference>
<dbReference type="PROSITE" id="PS01095">
    <property type="entry name" value="GH18_1"/>
    <property type="match status" value="1"/>
</dbReference>
<keyword evidence="5 7" id="KW-0326">Glycosidase</keyword>
<comment type="caution">
    <text evidence="11">The sequence shown here is derived from an EMBL/GenBank/DDBJ whole genome shotgun (WGS) entry which is preliminary data.</text>
</comment>
<keyword evidence="4" id="KW-0119">Carbohydrate metabolism</keyword>
<dbReference type="InterPro" id="IPR050314">
    <property type="entry name" value="Glycosyl_Hydrlase_18"/>
</dbReference>
<dbReference type="OrthoDB" id="73875at2759"/>
<evidence type="ECO:0000256" key="9">
    <source>
        <dbReference type="SAM" id="SignalP"/>
    </source>
</evidence>
<dbReference type="PROSITE" id="PS51910">
    <property type="entry name" value="GH18_2"/>
    <property type="match status" value="1"/>
</dbReference>
<dbReference type="InterPro" id="IPR001579">
    <property type="entry name" value="Glyco_hydro_18_chit_AS"/>
</dbReference>
<keyword evidence="12" id="KW-1185">Reference proteome</keyword>
<accession>A0A5M3MX28</accession>
<dbReference type="EMBL" id="JH711576">
    <property type="protein sequence ID" value="EIW83547.1"/>
    <property type="molecule type" value="Genomic_DNA"/>
</dbReference>
<dbReference type="RefSeq" id="XP_007766585.1">
    <property type="nucleotide sequence ID" value="XM_007768395.1"/>
</dbReference>
<evidence type="ECO:0000313" key="12">
    <source>
        <dbReference type="Proteomes" id="UP000053558"/>
    </source>
</evidence>
<feature type="signal peptide" evidence="9">
    <location>
        <begin position="1"/>
        <end position="19"/>
    </location>
</feature>
<dbReference type="GeneID" id="19210243"/>
<dbReference type="GO" id="GO:0008061">
    <property type="term" value="F:chitin binding"/>
    <property type="evidence" value="ECO:0007669"/>
    <property type="project" value="InterPro"/>
</dbReference>
<dbReference type="GO" id="GO:0005576">
    <property type="term" value="C:extracellular region"/>
    <property type="evidence" value="ECO:0007669"/>
    <property type="project" value="TreeGrafter"/>
</dbReference>
<dbReference type="Proteomes" id="UP000053558">
    <property type="component" value="Unassembled WGS sequence"/>
</dbReference>
<feature type="chain" id="PRO_5024307334" evidence="9">
    <location>
        <begin position="20"/>
        <end position="414"/>
    </location>
</feature>
<name>A0A5M3MX28_CONPW</name>
<sequence length="414" mass="43817">MLPTTILVLIALAVAPAYASKAADAKVAAAWYAGFHAEEGFPLSKVSWNKYNTLIYSFAETTPSVHSVTLNGSDGGLLPQFVEEAHKNGVKAHISIGGWTGGRWYSTNVGSAANRTAFVKTVTDFVTKYNLDGVNFDWEYPNNQGIGCNTINANDTANFLAYLQELRKTPVGANITLSAATAVAPFMDASGSPSSDVSGFAKVLDYVAIMNYDIWGSWSSAVGPNSPLDDSCAPAADQQGSAMSAVKAWTKAGIPANQIVLGVASYGHSFSVNATSAFGSSATKATKALVAYPAFNASNQPLGDKWDDTGSVDVCGVYEGPGGDWDLWGLVDGGFLDQQGNPAKGIYYRYDNCSQTPYVYNTTSEVMVSFDNTQSIKAKGAYVKQAGLLGWAFWEAGGDYNDILLDAIHSTSGF</sequence>
<evidence type="ECO:0000256" key="2">
    <source>
        <dbReference type="ARBA" id="ARBA00022801"/>
    </source>
</evidence>
<dbReference type="InterPro" id="IPR001223">
    <property type="entry name" value="Glyco_hydro18_cat"/>
</dbReference>
<keyword evidence="9" id="KW-0732">Signal</keyword>
<comment type="similarity">
    <text evidence="8">Belongs to the glycosyl hydrolase 18 family.</text>
</comment>
<dbReference type="GO" id="GO:0000272">
    <property type="term" value="P:polysaccharide catabolic process"/>
    <property type="evidence" value="ECO:0007669"/>
    <property type="project" value="UniProtKB-KW"/>
</dbReference>
<dbReference type="PANTHER" id="PTHR11177">
    <property type="entry name" value="CHITINASE"/>
    <property type="match status" value="1"/>
</dbReference>